<dbReference type="GeneID" id="98122473"/>
<keyword evidence="2" id="KW-1185">Reference proteome</keyword>
<reference evidence="1 2" key="1">
    <citation type="journal article" date="2024" name="Commun. Biol.">
        <title>Comparative genomic analysis of thermophilic fungi reveals convergent evolutionary adaptations and gene losses.</title>
        <authorList>
            <person name="Steindorff A.S."/>
            <person name="Aguilar-Pontes M.V."/>
            <person name="Robinson A.J."/>
            <person name="Andreopoulos B."/>
            <person name="LaButti K."/>
            <person name="Kuo A."/>
            <person name="Mondo S."/>
            <person name="Riley R."/>
            <person name="Otillar R."/>
            <person name="Haridas S."/>
            <person name="Lipzen A."/>
            <person name="Grimwood J."/>
            <person name="Schmutz J."/>
            <person name="Clum A."/>
            <person name="Reid I.D."/>
            <person name="Moisan M.C."/>
            <person name="Butler G."/>
            <person name="Nguyen T.T.M."/>
            <person name="Dewar K."/>
            <person name="Conant G."/>
            <person name="Drula E."/>
            <person name="Henrissat B."/>
            <person name="Hansel C."/>
            <person name="Singer S."/>
            <person name="Hutchinson M.I."/>
            <person name="de Vries R.P."/>
            <person name="Natvig D.O."/>
            <person name="Powell A.J."/>
            <person name="Tsang A."/>
            <person name="Grigoriev I.V."/>
        </authorList>
    </citation>
    <scope>NUCLEOTIDE SEQUENCE [LARGE SCALE GENOMIC DNA]</scope>
    <source>
        <strain evidence="1 2">ATCC 22073</strain>
    </source>
</reference>
<evidence type="ECO:0008006" key="3">
    <source>
        <dbReference type="Google" id="ProtNLM"/>
    </source>
</evidence>
<proteinExistence type="predicted"/>
<evidence type="ECO:0000313" key="2">
    <source>
        <dbReference type="Proteomes" id="UP001600064"/>
    </source>
</evidence>
<organism evidence="1 2">
    <name type="scientific">Remersonia thermophila</name>
    <dbReference type="NCBI Taxonomy" id="72144"/>
    <lineage>
        <taxon>Eukaryota</taxon>
        <taxon>Fungi</taxon>
        <taxon>Dikarya</taxon>
        <taxon>Ascomycota</taxon>
        <taxon>Pezizomycotina</taxon>
        <taxon>Sordariomycetes</taxon>
        <taxon>Sordariomycetidae</taxon>
        <taxon>Sordariales</taxon>
        <taxon>Sordariales incertae sedis</taxon>
        <taxon>Remersonia</taxon>
    </lineage>
</organism>
<gene>
    <name evidence="1" type="ORF">VTJ83DRAFT_1647</name>
</gene>
<sequence length="86" mass="10049">MLRVFRIRFVQVFANTWGSRRFGASLKSYKLSVIEPARQRTDSASKGLALLVHHHHYYRHHHHHHHLGTPFDMYGSKSIHNVVPSP</sequence>
<dbReference type="RefSeq" id="XP_070868187.1">
    <property type="nucleotide sequence ID" value="XM_071007829.1"/>
</dbReference>
<evidence type="ECO:0000313" key="1">
    <source>
        <dbReference type="EMBL" id="KAL2269463.1"/>
    </source>
</evidence>
<comment type="caution">
    <text evidence="1">The sequence shown here is derived from an EMBL/GenBank/DDBJ whole genome shotgun (WGS) entry which is preliminary data.</text>
</comment>
<name>A0ABR4DGJ0_9PEZI</name>
<dbReference type="Proteomes" id="UP001600064">
    <property type="component" value="Unassembled WGS sequence"/>
</dbReference>
<dbReference type="EMBL" id="JAZGUE010000002">
    <property type="protein sequence ID" value="KAL2269463.1"/>
    <property type="molecule type" value="Genomic_DNA"/>
</dbReference>
<protein>
    <recommendedName>
        <fullName evidence="3">Secreted protein</fullName>
    </recommendedName>
</protein>
<accession>A0ABR4DGJ0</accession>